<keyword evidence="6" id="KW-0324">Glycolysis</keyword>
<evidence type="ECO:0000259" key="7">
    <source>
        <dbReference type="Pfam" id="PF00349"/>
    </source>
</evidence>
<evidence type="ECO:0000256" key="5">
    <source>
        <dbReference type="ARBA" id="ARBA00022840"/>
    </source>
</evidence>
<dbReference type="GO" id="GO:0006096">
    <property type="term" value="P:glycolytic process"/>
    <property type="evidence" value="ECO:0007669"/>
    <property type="project" value="UniProtKB-UniPathway"/>
</dbReference>
<dbReference type="PROSITE" id="PS51748">
    <property type="entry name" value="HEXOKINASE_2"/>
    <property type="match status" value="1"/>
</dbReference>
<keyword evidence="3 6" id="KW-0547">Nucleotide-binding</keyword>
<evidence type="ECO:0000313" key="10">
    <source>
        <dbReference type="Proteomes" id="UP000008066"/>
    </source>
</evidence>
<dbReference type="OrthoDB" id="419537at2759"/>
<comment type="similarity">
    <text evidence="1 6">Belongs to the hexokinase family.</text>
</comment>
<dbReference type="GO" id="GO:0006013">
    <property type="term" value="P:mannose metabolic process"/>
    <property type="evidence" value="ECO:0007669"/>
    <property type="project" value="TreeGrafter"/>
</dbReference>
<dbReference type="InterPro" id="IPR001312">
    <property type="entry name" value="Hexokinase"/>
</dbReference>
<evidence type="ECO:0000256" key="3">
    <source>
        <dbReference type="ARBA" id="ARBA00022741"/>
    </source>
</evidence>
<dbReference type="Gene3D" id="3.30.420.40">
    <property type="match status" value="1"/>
</dbReference>
<accession>G0SA67</accession>
<dbReference type="GO" id="GO:0005536">
    <property type="term" value="F:D-glucose binding"/>
    <property type="evidence" value="ECO:0007669"/>
    <property type="project" value="InterPro"/>
</dbReference>
<proteinExistence type="inferred from homology"/>
<dbReference type="InterPro" id="IPR043129">
    <property type="entry name" value="ATPase_NBD"/>
</dbReference>
<protein>
    <recommendedName>
        <fullName evidence="6">Phosphotransferase</fullName>
        <ecNumber evidence="6">2.7.1.-</ecNumber>
    </recommendedName>
</protein>
<dbReference type="AlphaFoldDB" id="G0SA67"/>
<keyword evidence="4 6" id="KW-0418">Kinase</keyword>
<dbReference type="GO" id="GO:0001678">
    <property type="term" value="P:intracellular glucose homeostasis"/>
    <property type="evidence" value="ECO:0007669"/>
    <property type="project" value="InterPro"/>
</dbReference>
<name>G0SA67_CHATD</name>
<dbReference type="EMBL" id="GL988043">
    <property type="protein sequence ID" value="EGS19639.1"/>
    <property type="molecule type" value="Genomic_DNA"/>
</dbReference>
<reference evidence="9 10" key="1">
    <citation type="journal article" date="2011" name="Cell">
        <title>Insight into structure and assembly of the nuclear pore complex by utilizing the genome of a eukaryotic thermophile.</title>
        <authorList>
            <person name="Amlacher S."/>
            <person name="Sarges P."/>
            <person name="Flemming D."/>
            <person name="van Noort V."/>
            <person name="Kunze R."/>
            <person name="Devos D.P."/>
            <person name="Arumugam M."/>
            <person name="Bork P."/>
            <person name="Hurt E."/>
        </authorList>
    </citation>
    <scope>NUCLEOTIDE SEQUENCE [LARGE SCALE GENOMIC DNA]</scope>
    <source>
        <strain evidence="10">DSM 1495 / CBS 144.50 / IMI 039719</strain>
    </source>
</reference>
<evidence type="ECO:0000313" key="9">
    <source>
        <dbReference type="EMBL" id="EGS19639.1"/>
    </source>
</evidence>
<dbReference type="EC" id="2.7.1.-" evidence="6"/>
<sequence length="549" mass="59558">MSHTTRQFILPPILSFRDFIVAAAKALLRAKSLLQALVPSWLSLPSVRRRALLTDTALEFLRESEEAFLGPLRSSGGLAKLCATLKAQFREGLRSSPEAMLPSYNSKLPSGLEKGQHLALDVGGSTLRVALVELGGDSKHQIVRMNSWKIDNEVRKLRGREFFDWIAERVRRVVGDESELGSSAENPLLVGLSWSFPIDQTSSSSGKILPMGKGFCADEGLVGADLGEVIQSACLQQSLHISLAAIVNDSSATLLSEAYSTPATRFGLILGTGVNVAAHLPVTLIGREKYGIRPRSWHESATHVVVNTEIGMFGREEGSLPLTKWDRQLKAAHPRPDFQPYEQLVGGYYLGEICRLALIDAIESVGVFGGTVPESLRKEYGLDTETLSIVEADTSPSLDKALKVFTSRHPSPVTPTVADLKFLQTLSSQIARRGARLVAAGVVALRELKIEAEKEMLTLTSGDEQPVQGLEDVPLPKEAAKAAAQRELELLEKEKLTVAWNGSVIEKYTGFRGYLEEALDELVQGTGVELVQAEESSLVGAAVALVCLE</sequence>
<dbReference type="InterPro" id="IPR022673">
    <property type="entry name" value="Hexokinase_C"/>
</dbReference>
<dbReference type="GO" id="GO:0005829">
    <property type="term" value="C:cytosol"/>
    <property type="evidence" value="ECO:0007669"/>
    <property type="project" value="TreeGrafter"/>
</dbReference>
<dbReference type="STRING" id="759272.G0SA67"/>
<feature type="domain" description="Hexokinase N-terminal" evidence="7">
    <location>
        <begin position="78"/>
        <end position="259"/>
    </location>
</feature>
<evidence type="ECO:0000256" key="6">
    <source>
        <dbReference type="RuleBase" id="RU362007"/>
    </source>
</evidence>
<dbReference type="GeneID" id="18258156"/>
<dbReference type="InterPro" id="IPR022672">
    <property type="entry name" value="Hexokinase_N"/>
</dbReference>
<dbReference type="Gene3D" id="3.40.367.20">
    <property type="match status" value="1"/>
</dbReference>
<dbReference type="Proteomes" id="UP000008066">
    <property type="component" value="Unassembled WGS sequence"/>
</dbReference>
<dbReference type="GO" id="GO:0008865">
    <property type="term" value="F:fructokinase activity"/>
    <property type="evidence" value="ECO:0007669"/>
    <property type="project" value="TreeGrafter"/>
</dbReference>
<dbReference type="SUPFAM" id="SSF53067">
    <property type="entry name" value="Actin-like ATPase domain"/>
    <property type="match status" value="2"/>
</dbReference>
<dbReference type="GO" id="GO:0019158">
    <property type="term" value="F:mannokinase activity"/>
    <property type="evidence" value="ECO:0007669"/>
    <property type="project" value="TreeGrafter"/>
</dbReference>
<evidence type="ECO:0000256" key="4">
    <source>
        <dbReference type="ARBA" id="ARBA00022777"/>
    </source>
</evidence>
<dbReference type="RefSeq" id="XP_006694524.1">
    <property type="nucleotide sequence ID" value="XM_006694461.1"/>
</dbReference>
<evidence type="ECO:0000256" key="2">
    <source>
        <dbReference type="ARBA" id="ARBA00022679"/>
    </source>
</evidence>
<dbReference type="GO" id="GO:0006006">
    <property type="term" value="P:glucose metabolic process"/>
    <property type="evidence" value="ECO:0007669"/>
    <property type="project" value="TreeGrafter"/>
</dbReference>
<dbReference type="GO" id="GO:0005739">
    <property type="term" value="C:mitochondrion"/>
    <property type="evidence" value="ECO:0007669"/>
    <property type="project" value="TreeGrafter"/>
</dbReference>
<dbReference type="eggNOG" id="KOG1369">
    <property type="taxonomic scope" value="Eukaryota"/>
</dbReference>
<evidence type="ECO:0000259" key="8">
    <source>
        <dbReference type="Pfam" id="PF03727"/>
    </source>
</evidence>
<dbReference type="HOGENOM" id="CLU_014393_4_1_1"/>
<dbReference type="PANTHER" id="PTHR19443:SF24">
    <property type="entry name" value="PHOSPHOTRANSFERASE"/>
    <property type="match status" value="1"/>
</dbReference>
<dbReference type="GO" id="GO:0005524">
    <property type="term" value="F:ATP binding"/>
    <property type="evidence" value="ECO:0007669"/>
    <property type="project" value="UniProtKB-UniRule"/>
</dbReference>
<keyword evidence="5 6" id="KW-0067">ATP-binding</keyword>
<dbReference type="UniPathway" id="UPA00109">
    <property type="reaction ID" value="UER00180"/>
</dbReference>
<feature type="domain" description="Hexokinase C-terminal" evidence="8">
    <location>
        <begin position="266"/>
        <end position="545"/>
    </location>
</feature>
<organism evidence="10">
    <name type="scientific">Chaetomium thermophilum (strain DSM 1495 / CBS 144.50 / IMI 039719)</name>
    <name type="common">Thermochaetoides thermophila</name>
    <dbReference type="NCBI Taxonomy" id="759272"/>
    <lineage>
        <taxon>Eukaryota</taxon>
        <taxon>Fungi</taxon>
        <taxon>Dikarya</taxon>
        <taxon>Ascomycota</taxon>
        <taxon>Pezizomycotina</taxon>
        <taxon>Sordariomycetes</taxon>
        <taxon>Sordariomycetidae</taxon>
        <taxon>Sordariales</taxon>
        <taxon>Chaetomiaceae</taxon>
        <taxon>Thermochaetoides</taxon>
    </lineage>
</organism>
<dbReference type="PANTHER" id="PTHR19443">
    <property type="entry name" value="HEXOKINASE"/>
    <property type="match status" value="1"/>
</dbReference>
<dbReference type="OMA" id="PDFQPFE"/>
<dbReference type="Pfam" id="PF00349">
    <property type="entry name" value="Hexokinase_1"/>
    <property type="match status" value="1"/>
</dbReference>
<dbReference type="PRINTS" id="PR00475">
    <property type="entry name" value="HEXOKINASE"/>
</dbReference>
<evidence type="ECO:0000256" key="1">
    <source>
        <dbReference type="ARBA" id="ARBA00009225"/>
    </source>
</evidence>
<dbReference type="GO" id="GO:0004340">
    <property type="term" value="F:glucokinase activity"/>
    <property type="evidence" value="ECO:0007669"/>
    <property type="project" value="TreeGrafter"/>
</dbReference>
<keyword evidence="2 6" id="KW-0808">Transferase</keyword>
<keyword evidence="10" id="KW-1185">Reference proteome</keyword>
<gene>
    <name evidence="9" type="ORF">CTHT_0041180</name>
</gene>
<dbReference type="Pfam" id="PF03727">
    <property type="entry name" value="Hexokinase_2"/>
    <property type="match status" value="1"/>
</dbReference>
<dbReference type="KEGG" id="cthr:CTHT_0041180"/>